<comment type="similarity">
    <text evidence="10">Belongs to the complex I subunit 5 family.</text>
</comment>
<dbReference type="AlphaFoldDB" id="C8YLY1"/>
<dbReference type="GO" id="GO:0016020">
    <property type="term" value="C:membrane"/>
    <property type="evidence" value="ECO:0007669"/>
    <property type="project" value="UniProtKB-SubCell"/>
</dbReference>
<feature type="transmembrane region" description="Helical" evidence="10">
    <location>
        <begin position="508"/>
        <end position="529"/>
    </location>
</feature>
<evidence type="ECO:0000259" key="11">
    <source>
        <dbReference type="Pfam" id="PF00361"/>
    </source>
</evidence>
<accession>C8YLY1</accession>
<protein>
    <recommendedName>
        <fullName evidence="4 10">NADH-ubiquinone oxidoreductase chain 5</fullName>
        <ecNumber evidence="3 10">7.1.1.2</ecNumber>
    </recommendedName>
</protein>
<keyword evidence="10" id="KW-0813">Transport</keyword>
<dbReference type="Pfam" id="PF00361">
    <property type="entry name" value="Proton_antipo_M"/>
    <property type="match status" value="1"/>
</dbReference>
<dbReference type="GO" id="GO:0008137">
    <property type="term" value="F:NADH dehydrogenase (ubiquinone) activity"/>
    <property type="evidence" value="ECO:0007669"/>
    <property type="project" value="UniProtKB-EC"/>
</dbReference>
<evidence type="ECO:0000256" key="2">
    <source>
        <dbReference type="ARBA" id="ARBA00004141"/>
    </source>
</evidence>
<evidence type="ECO:0000259" key="12">
    <source>
        <dbReference type="Pfam" id="PF00662"/>
    </source>
</evidence>
<keyword evidence="10 13" id="KW-0496">Mitochondrion</keyword>
<gene>
    <name evidence="13" type="primary">ND5</name>
</gene>
<feature type="domain" description="NADH-Ubiquinone oxidoreductase (complex I) chain 5 N-terminal" evidence="12">
    <location>
        <begin position="46"/>
        <end position="86"/>
    </location>
</feature>
<feature type="transmembrane region" description="Helical" evidence="10">
    <location>
        <begin position="328"/>
        <end position="350"/>
    </location>
</feature>
<evidence type="ECO:0000256" key="9">
    <source>
        <dbReference type="ARBA" id="ARBA00049551"/>
    </source>
</evidence>
<dbReference type="EC" id="7.1.1.2" evidence="3 10"/>
<organism evidence="13">
    <name type="scientific">Evania appendigaster</name>
    <name type="common">Cockroach egg parasitoid wasp</name>
    <name type="synonym">Ichneumon appendigaster</name>
    <dbReference type="NCBI Taxonomy" id="27486"/>
    <lineage>
        <taxon>Eukaryota</taxon>
        <taxon>Metazoa</taxon>
        <taxon>Ecdysozoa</taxon>
        <taxon>Arthropoda</taxon>
        <taxon>Hexapoda</taxon>
        <taxon>Insecta</taxon>
        <taxon>Pterygota</taxon>
        <taxon>Neoptera</taxon>
        <taxon>Endopterygota</taxon>
        <taxon>Hymenoptera</taxon>
        <taxon>Apocrita</taxon>
        <taxon>Evanioidea</taxon>
        <taxon>Evaniidae</taxon>
        <taxon>Evania</taxon>
    </lineage>
</organism>
<dbReference type="CTD" id="4540"/>
<proteinExistence type="inferred from homology"/>
<feature type="domain" description="NADH:quinone oxidoreductase/Mrp antiporter transmembrane" evidence="11">
    <location>
        <begin position="103"/>
        <end position="374"/>
    </location>
</feature>
<sequence length="549" mass="62765">MIFYITGLLSMMLGLFLFLVSFVFFFNSVSYFLVWEFLGVEASLMSVLLYLDWISLMFSGVVLLIFSMIMIYSSGYMHGDIFEKRFIYLMIMFVLSMCLMLFSPNLISILVGWDGLGLVSFGLIIYNQNQVSYNSGMITLLMNRVGDIFLLMLVGVYLMNGSWSMNLFGGSYFFLNLLILVAITKSAQFPFCSWLPLAMTAPTPVSALVHSSTLVTAGIYILIRGINFLSNEALYWLSVISLCTMGMAGIMANFEFDIKKLVALSTLSQLGLMIYVFCLKMTMLCFFHLISHAFFKSLLFMCAGYLMHLNYGIQDIRFMGGVKGVNKVVLVIMLYSVMSMSGFFFFSGFYSKDMILEMILIDVSSNFLMFLFMLFCVVTVSYSFRLMIYIVFNNSKSCVLLNGTISLSMIYSKLGLWGLSIFWGSVFQWFFMGGNIYIVSSYEKWLIILIFMCGAMMGIIMGIQLSGGTGLLMYFLSQMFYLDLVVAGNLKEFLNCSMYFLKMSELGWIEQCLPQWMVFILKLFNNFNFKKYSSFKMIMNFILMLSIML</sequence>
<dbReference type="InterPro" id="IPR001516">
    <property type="entry name" value="Proton_antipo_N"/>
</dbReference>
<dbReference type="GeneID" id="8445091"/>
<feature type="transmembrane region" description="Helical" evidence="10">
    <location>
        <begin position="235"/>
        <end position="254"/>
    </location>
</feature>
<dbReference type="EMBL" id="FJ593187">
    <property type="protein sequence ID" value="ACL36006.1"/>
    <property type="molecule type" value="Genomic_DNA"/>
</dbReference>
<feature type="transmembrane region" description="Helical" evidence="10">
    <location>
        <begin position="261"/>
        <end position="283"/>
    </location>
</feature>
<evidence type="ECO:0000313" key="13">
    <source>
        <dbReference type="EMBL" id="ACL36006.1"/>
    </source>
</evidence>
<feature type="transmembrane region" description="Helical" evidence="10">
    <location>
        <begin position="86"/>
        <end position="103"/>
    </location>
</feature>
<feature type="transmembrane region" description="Helical" evidence="10">
    <location>
        <begin position="138"/>
        <end position="159"/>
    </location>
</feature>
<keyword evidence="10" id="KW-0830">Ubiquinone</keyword>
<evidence type="ECO:0000256" key="8">
    <source>
        <dbReference type="ARBA" id="ARBA00023136"/>
    </source>
</evidence>
<feature type="transmembrane region" description="Helical" evidence="10">
    <location>
        <begin position="445"/>
        <end position="463"/>
    </location>
</feature>
<comment type="catalytic activity">
    <reaction evidence="9 10">
        <text>a ubiquinone + NADH + 5 H(+)(in) = a ubiquinol + NAD(+) + 4 H(+)(out)</text>
        <dbReference type="Rhea" id="RHEA:29091"/>
        <dbReference type="Rhea" id="RHEA-COMP:9565"/>
        <dbReference type="Rhea" id="RHEA-COMP:9566"/>
        <dbReference type="ChEBI" id="CHEBI:15378"/>
        <dbReference type="ChEBI" id="CHEBI:16389"/>
        <dbReference type="ChEBI" id="CHEBI:17976"/>
        <dbReference type="ChEBI" id="CHEBI:57540"/>
        <dbReference type="ChEBI" id="CHEBI:57945"/>
        <dbReference type="EC" id="7.1.1.2"/>
    </reaction>
</comment>
<geneLocation type="mitochondrion" evidence="13"/>
<keyword evidence="6" id="KW-0249">Electron transport</keyword>
<evidence type="ECO:0000256" key="1">
    <source>
        <dbReference type="ARBA" id="ARBA00003257"/>
    </source>
</evidence>
<keyword evidence="5 10" id="KW-0812">Transmembrane</keyword>
<dbReference type="InterPro" id="IPR001750">
    <property type="entry name" value="ND/Mrp_TM"/>
</dbReference>
<keyword evidence="10" id="KW-0520">NAD</keyword>
<comment type="function">
    <text evidence="1">Core subunit of the mitochondrial membrane respiratory chain NADH dehydrogenase (Complex I) that is believed to belong to the minimal assembly required for catalysis. Complex I functions in the transfer of electrons from NADH to the respiratory chain. The immediate electron acceptor for the enzyme is believed to be ubiquinone.</text>
</comment>
<evidence type="ECO:0000256" key="10">
    <source>
        <dbReference type="RuleBase" id="RU003404"/>
    </source>
</evidence>
<evidence type="ECO:0000256" key="3">
    <source>
        <dbReference type="ARBA" id="ARBA00012944"/>
    </source>
</evidence>
<reference evidence="13" key="1">
    <citation type="journal article" date="2009" name="Mol. Biol. Rep.">
        <title>The complete mitochondrial genome of Evania appendigaster (Hymenoptera: Evaniidae) has low A+T content and a long intergenic spacer between atp8 and atp6.</title>
        <authorList>
            <person name="Wei S.J."/>
            <person name="Tang P."/>
            <person name="Zheng L.H."/>
            <person name="Shi M."/>
            <person name="Chen X.X."/>
        </authorList>
    </citation>
    <scope>NUCLEOTIDE SEQUENCE</scope>
</reference>
<feature type="transmembrane region" description="Helical" evidence="10">
    <location>
        <begin position="414"/>
        <end position="439"/>
    </location>
</feature>
<comment type="function">
    <text evidence="10">Core subunit of the mitochondrial membrane respiratory chain NADH dehydrogenase (Complex I) which catalyzes electron transfer from NADH through the respiratory chain, using ubiquinone as an electron acceptor. Essential for the catalytic activity and assembly of complex I.</text>
</comment>
<dbReference type="PANTHER" id="PTHR42829">
    <property type="entry name" value="NADH-UBIQUINONE OXIDOREDUCTASE CHAIN 5"/>
    <property type="match status" value="1"/>
</dbReference>
<evidence type="ECO:0000256" key="5">
    <source>
        <dbReference type="ARBA" id="ARBA00022692"/>
    </source>
</evidence>
<keyword evidence="7 10" id="KW-1133">Transmembrane helix</keyword>
<dbReference type="GO" id="GO:0042773">
    <property type="term" value="P:ATP synthesis coupled electron transport"/>
    <property type="evidence" value="ECO:0007669"/>
    <property type="project" value="InterPro"/>
</dbReference>
<dbReference type="PRINTS" id="PR01434">
    <property type="entry name" value="NADHDHGNASE5"/>
</dbReference>
<dbReference type="PANTHER" id="PTHR42829:SF2">
    <property type="entry name" value="NADH-UBIQUINONE OXIDOREDUCTASE CHAIN 5"/>
    <property type="match status" value="1"/>
</dbReference>
<dbReference type="InterPro" id="IPR003945">
    <property type="entry name" value="NU5C-like"/>
</dbReference>
<dbReference type="Pfam" id="PF00662">
    <property type="entry name" value="Proton_antipo_N"/>
    <property type="match status" value="1"/>
</dbReference>
<evidence type="ECO:0000256" key="7">
    <source>
        <dbReference type="ARBA" id="ARBA00022989"/>
    </source>
</evidence>
<dbReference type="GO" id="GO:0003954">
    <property type="term" value="F:NADH dehydrogenase activity"/>
    <property type="evidence" value="ECO:0007669"/>
    <property type="project" value="TreeGrafter"/>
</dbReference>
<dbReference type="GO" id="GO:0015990">
    <property type="term" value="P:electron transport coupled proton transport"/>
    <property type="evidence" value="ECO:0007669"/>
    <property type="project" value="TreeGrafter"/>
</dbReference>
<feature type="transmembrane region" description="Helical" evidence="10">
    <location>
        <begin position="165"/>
        <end position="184"/>
    </location>
</feature>
<feature type="transmembrane region" description="Helical" evidence="10">
    <location>
        <begin position="289"/>
        <end position="307"/>
    </location>
</feature>
<name>C8YLY1_EVAAP</name>
<dbReference type="RefSeq" id="YP_003204689.1">
    <property type="nucleotide sequence ID" value="NC_013238.1"/>
</dbReference>
<feature type="transmembrane region" description="Helical" evidence="10">
    <location>
        <begin position="370"/>
        <end position="393"/>
    </location>
</feature>
<evidence type="ECO:0000256" key="6">
    <source>
        <dbReference type="ARBA" id="ARBA00022982"/>
    </source>
</evidence>
<comment type="subcellular location">
    <subcellularLocation>
        <location evidence="2">Membrane</location>
        <topology evidence="2">Multi-pass membrane protein</topology>
    </subcellularLocation>
</comment>
<keyword evidence="8 10" id="KW-0472">Membrane</keyword>
<feature type="transmembrane region" description="Helical" evidence="10">
    <location>
        <begin position="12"/>
        <end position="33"/>
    </location>
</feature>
<feature type="transmembrane region" description="Helical" evidence="10">
    <location>
        <begin position="53"/>
        <end position="74"/>
    </location>
</feature>
<evidence type="ECO:0000256" key="4">
    <source>
        <dbReference type="ARBA" id="ARBA00021096"/>
    </source>
</evidence>
<feature type="transmembrane region" description="Helical" evidence="10">
    <location>
        <begin position="205"/>
        <end position="223"/>
    </location>
</feature>